<comment type="caution">
    <text evidence="2">The sequence shown here is derived from an EMBL/GenBank/DDBJ whole genome shotgun (WGS) entry which is preliminary data.</text>
</comment>
<reference evidence="2" key="1">
    <citation type="submission" date="2023-10" db="EMBL/GenBank/DDBJ databases">
        <authorList>
            <person name="Chen Y."/>
            <person name="Shah S."/>
            <person name="Dougan E. K."/>
            <person name="Thang M."/>
            <person name="Chan C."/>
        </authorList>
    </citation>
    <scope>NUCLEOTIDE SEQUENCE [LARGE SCALE GENOMIC DNA]</scope>
</reference>
<gene>
    <name evidence="2" type="ORF">PCOR1329_LOCUS57075</name>
</gene>
<accession>A0ABN9VFU5</accession>
<feature type="region of interest" description="Disordered" evidence="1">
    <location>
        <begin position="81"/>
        <end position="152"/>
    </location>
</feature>
<evidence type="ECO:0000313" key="3">
    <source>
        <dbReference type="Proteomes" id="UP001189429"/>
    </source>
</evidence>
<organism evidence="2 3">
    <name type="scientific">Prorocentrum cordatum</name>
    <dbReference type="NCBI Taxonomy" id="2364126"/>
    <lineage>
        <taxon>Eukaryota</taxon>
        <taxon>Sar</taxon>
        <taxon>Alveolata</taxon>
        <taxon>Dinophyceae</taxon>
        <taxon>Prorocentrales</taxon>
        <taxon>Prorocentraceae</taxon>
        <taxon>Prorocentrum</taxon>
    </lineage>
</organism>
<dbReference type="EMBL" id="CAUYUJ010017040">
    <property type="protein sequence ID" value="CAK0871166.1"/>
    <property type="molecule type" value="Genomic_DNA"/>
</dbReference>
<keyword evidence="3" id="KW-1185">Reference proteome</keyword>
<evidence type="ECO:0000313" key="2">
    <source>
        <dbReference type="EMBL" id="CAK0871166.1"/>
    </source>
</evidence>
<evidence type="ECO:0000256" key="1">
    <source>
        <dbReference type="SAM" id="MobiDB-lite"/>
    </source>
</evidence>
<protein>
    <submittedName>
        <fullName evidence="2">Uncharacterized protein</fullName>
    </submittedName>
</protein>
<dbReference type="Proteomes" id="UP001189429">
    <property type="component" value="Unassembled WGS sequence"/>
</dbReference>
<sequence>MGAAACWLRCGVHSMGVYAASGAARFGHDAGLDLSSGLVVLPPTFHRPPAAEEMATPSTLDGKRPLSGMPHVQPVAGLLHDDARGSGEGPAGGPVAAEMRRAPPAPAGRALRAARRRSREGLYLCSGQRERPRSRSTPRPRGPGVSREDGAGRAVPVRAGAWLGRFGHRFCCVRGENGQIT</sequence>
<proteinExistence type="predicted"/>
<name>A0ABN9VFU5_9DINO</name>